<gene>
    <name evidence="1" type="ORF">HUV48_13020</name>
</gene>
<evidence type="ECO:0008006" key="3">
    <source>
        <dbReference type="Google" id="ProtNLM"/>
    </source>
</evidence>
<keyword evidence="2" id="KW-1185">Reference proteome</keyword>
<comment type="caution">
    <text evidence="1">The sequence shown here is derived from an EMBL/GenBank/DDBJ whole genome shotgun (WGS) entry which is preliminary data.</text>
</comment>
<proteinExistence type="predicted"/>
<reference evidence="1 2" key="1">
    <citation type="submission" date="2020-06" db="EMBL/GenBank/DDBJ databases">
        <title>Altererythrobacter sp. HHU K3-1.</title>
        <authorList>
            <person name="Zhang D."/>
            <person name="Xue H."/>
        </authorList>
    </citation>
    <scope>NUCLEOTIDE SEQUENCE [LARGE SCALE GENOMIC DNA]</scope>
    <source>
        <strain evidence="1 2">HHU K3-1</strain>
    </source>
</reference>
<dbReference type="EMBL" id="JABWGV010000006">
    <property type="protein sequence ID" value="NVD45930.1"/>
    <property type="molecule type" value="Genomic_DNA"/>
</dbReference>
<evidence type="ECO:0000313" key="2">
    <source>
        <dbReference type="Proteomes" id="UP000561438"/>
    </source>
</evidence>
<dbReference type="AlphaFoldDB" id="A0A850H5I0"/>
<evidence type="ECO:0000313" key="1">
    <source>
        <dbReference type="EMBL" id="NVD45930.1"/>
    </source>
</evidence>
<sequence>MACDKAMWRKFVEERRLSGRKRTMFQPACIEIESQNYAALIRDCSELGAGFEGDLHLKEGQPLRYRWGNESFYDAVVTWVKGHRFGVEDLRGKYENSERKPFNYRSVRIPTSRAAEVYIRGIRESGELLNVSQRGFCVLLQDALEPGTLATLKVGPNEIEAATLKWADGDRFGFIAPNPLRIEQMSALLAV</sequence>
<protein>
    <recommendedName>
        <fullName evidence="3">PilZ domain-containing protein</fullName>
    </recommendedName>
</protein>
<accession>A0A850H5I0</accession>
<organism evidence="1 2">
    <name type="scientific">Qipengyuania atrilutea</name>
    <dbReference type="NCBI Taxonomy" id="2744473"/>
    <lineage>
        <taxon>Bacteria</taxon>
        <taxon>Pseudomonadati</taxon>
        <taxon>Pseudomonadota</taxon>
        <taxon>Alphaproteobacteria</taxon>
        <taxon>Sphingomonadales</taxon>
        <taxon>Erythrobacteraceae</taxon>
        <taxon>Qipengyuania</taxon>
    </lineage>
</organism>
<name>A0A850H5I0_9SPHN</name>
<dbReference type="Proteomes" id="UP000561438">
    <property type="component" value="Unassembled WGS sequence"/>
</dbReference>